<dbReference type="Proteomes" id="UP000032614">
    <property type="component" value="Chromosome 2"/>
</dbReference>
<reference evidence="3" key="3">
    <citation type="submission" date="2022-08" db="EMBL/GenBank/DDBJ databases">
        <authorList>
            <person name="Kim S.-J."/>
        </authorList>
    </citation>
    <scope>NUCLEOTIDE SEQUENCE</scope>
    <source>
        <strain evidence="3">KJ</strain>
    </source>
</reference>
<dbReference type="Proteomes" id="UP000518681">
    <property type="component" value="Unassembled WGS sequence"/>
</dbReference>
<organism evidence="3 6">
    <name type="scientific">Paraburkholderia fungorum</name>
    <dbReference type="NCBI Taxonomy" id="134537"/>
    <lineage>
        <taxon>Bacteria</taxon>
        <taxon>Pseudomonadati</taxon>
        <taxon>Pseudomonadota</taxon>
        <taxon>Betaproteobacteria</taxon>
        <taxon>Burkholderiales</taxon>
        <taxon>Burkholderiaceae</taxon>
        <taxon>Paraburkholderia</taxon>
    </lineage>
</organism>
<evidence type="ECO:0000313" key="2">
    <source>
        <dbReference type="EMBL" id="MBB6200512.1"/>
    </source>
</evidence>
<dbReference type="Proteomes" id="UP001246473">
    <property type="component" value="Unassembled WGS sequence"/>
</dbReference>
<name>A0AAJ4CC59_9BURK</name>
<dbReference type="EMBL" id="CP010027">
    <property type="protein sequence ID" value="AJZ62299.1"/>
    <property type="molecule type" value="Genomic_DNA"/>
</dbReference>
<evidence type="ECO:0000313" key="3">
    <source>
        <dbReference type="EMBL" id="MDT8836752.1"/>
    </source>
</evidence>
<dbReference type="EMBL" id="JACIIK010000002">
    <property type="protein sequence ID" value="MBB6200512.1"/>
    <property type="molecule type" value="Genomic_DNA"/>
</dbReference>
<evidence type="ECO:0000313" key="4">
    <source>
        <dbReference type="Proteomes" id="UP000032614"/>
    </source>
</evidence>
<dbReference type="KEGG" id="bfn:OI25_5105"/>
<gene>
    <name evidence="2" type="ORF">GGD69_001358</name>
    <name evidence="1" type="ORF">OI25_5105</name>
    <name evidence="3" type="ORF">ParKJ_04970</name>
</gene>
<accession>A0AAJ4CC59</accession>
<dbReference type="EMBL" id="JANSLM010000002">
    <property type="protein sequence ID" value="MDT8836752.1"/>
    <property type="molecule type" value="Genomic_DNA"/>
</dbReference>
<protein>
    <submittedName>
        <fullName evidence="3">Uncharacterized protein</fullName>
    </submittedName>
</protein>
<dbReference type="GeneID" id="66518956"/>
<sequence length="124" mass="13637">MYKRLSVEPLQESGTPALRLVIGNNAALLDVNEVDDLIAHLGQVRAHMLPAPPPQPDRSRLYPLEADPCWHVDRSPLFDGVVLLLRHTGYGWIAFSLPPPSVSKLDIALTAQPPMQLAMNEVAN</sequence>
<evidence type="ECO:0000313" key="1">
    <source>
        <dbReference type="EMBL" id="AJZ62299.1"/>
    </source>
</evidence>
<evidence type="ECO:0000313" key="6">
    <source>
        <dbReference type="Proteomes" id="UP001246473"/>
    </source>
</evidence>
<evidence type="ECO:0000313" key="5">
    <source>
        <dbReference type="Proteomes" id="UP000518681"/>
    </source>
</evidence>
<proteinExistence type="predicted"/>
<reference evidence="1 4" key="1">
    <citation type="journal article" date="2015" name="Genome Announc.">
        <title>Complete genome sequences for 59 burkholderia isolates, both pathogenic and near neighbor.</title>
        <authorList>
            <person name="Johnson S.L."/>
            <person name="Bishop-Lilly K.A."/>
            <person name="Ladner J.T."/>
            <person name="Daligault H.E."/>
            <person name="Davenport K.W."/>
            <person name="Jaissle J."/>
            <person name="Frey K.G."/>
            <person name="Koroleva G.I."/>
            <person name="Bruce D.C."/>
            <person name="Coyne S.R."/>
            <person name="Broomall S.M."/>
            <person name="Li P.E."/>
            <person name="Teshima H."/>
            <person name="Gibbons H.S."/>
            <person name="Palacios G.F."/>
            <person name="Rosenzweig C.N."/>
            <person name="Redden C.L."/>
            <person name="Xu Y."/>
            <person name="Minogue T.D."/>
            <person name="Chain P.S."/>
        </authorList>
    </citation>
    <scope>NUCLEOTIDE SEQUENCE [LARGE SCALE GENOMIC DNA]</scope>
    <source>
        <strain evidence="1 4">ATCC BAA-463</strain>
    </source>
</reference>
<dbReference type="RefSeq" id="WP_042273735.1">
    <property type="nucleotide sequence ID" value="NZ_CADFGE010000003.1"/>
</dbReference>
<reference evidence="2 5" key="2">
    <citation type="submission" date="2020-08" db="EMBL/GenBank/DDBJ databases">
        <title>Genomic Encyclopedia of Type Strains, Phase IV (KMG-V): Genome sequencing to study the core and pangenomes of soil and plant-associated prokaryotes.</title>
        <authorList>
            <person name="Whitman W."/>
        </authorList>
    </citation>
    <scope>NUCLEOTIDE SEQUENCE [LARGE SCALE GENOMIC DNA]</scope>
    <source>
        <strain evidence="2 5">SEMIA 4013</strain>
    </source>
</reference>
<dbReference type="AlphaFoldDB" id="A0AAJ4CC59"/>